<dbReference type="AlphaFoldDB" id="A0A022Q9P7"/>
<dbReference type="PANTHER" id="PTHR38926">
    <property type="entry name" value="F-BOX DOMAIN CONTAINING PROTEIN, EXPRESSED"/>
    <property type="match status" value="1"/>
</dbReference>
<accession>A0A022Q9P7</accession>
<dbReference type="eggNOG" id="KOG1947">
    <property type="taxonomic scope" value="Eukaryota"/>
</dbReference>
<evidence type="ECO:0000256" key="1">
    <source>
        <dbReference type="SAM" id="MobiDB-lite"/>
    </source>
</evidence>
<dbReference type="PANTHER" id="PTHR38926:SF2">
    <property type="entry name" value="F-BOX_LRR-REPEAT PROTEIN 21-RELATED"/>
    <property type="match status" value="1"/>
</dbReference>
<dbReference type="CDD" id="cd22164">
    <property type="entry name" value="F-box_AtSKIP19-like"/>
    <property type="match status" value="1"/>
</dbReference>
<organism evidence="3 4">
    <name type="scientific">Erythranthe guttata</name>
    <name type="common">Yellow monkey flower</name>
    <name type="synonym">Mimulus guttatus</name>
    <dbReference type="NCBI Taxonomy" id="4155"/>
    <lineage>
        <taxon>Eukaryota</taxon>
        <taxon>Viridiplantae</taxon>
        <taxon>Streptophyta</taxon>
        <taxon>Embryophyta</taxon>
        <taxon>Tracheophyta</taxon>
        <taxon>Spermatophyta</taxon>
        <taxon>Magnoliopsida</taxon>
        <taxon>eudicotyledons</taxon>
        <taxon>Gunneridae</taxon>
        <taxon>Pentapetalae</taxon>
        <taxon>asterids</taxon>
        <taxon>lamiids</taxon>
        <taxon>Lamiales</taxon>
        <taxon>Phrymaceae</taxon>
        <taxon>Erythranthe</taxon>
    </lineage>
</organism>
<dbReference type="Gene3D" id="3.80.10.10">
    <property type="entry name" value="Ribonuclease Inhibitor"/>
    <property type="match status" value="1"/>
</dbReference>
<protein>
    <recommendedName>
        <fullName evidence="2">F-box domain-containing protein</fullName>
    </recommendedName>
</protein>
<name>A0A022Q9P7_ERYGU</name>
<dbReference type="GO" id="GO:1905761">
    <property type="term" value="F:SCF ubiquitin ligase complex binding"/>
    <property type="evidence" value="ECO:0000318"/>
    <property type="project" value="GO_Central"/>
</dbReference>
<evidence type="ECO:0000313" key="3">
    <source>
        <dbReference type="EMBL" id="EYU24329.1"/>
    </source>
</evidence>
<keyword evidence="4" id="KW-1185">Reference proteome</keyword>
<dbReference type="Gene3D" id="1.20.1280.50">
    <property type="match status" value="1"/>
</dbReference>
<dbReference type="PROSITE" id="PS50181">
    <property type="entry name" value="FBOX"/>
    <property type="match status" value="1"/>
</dbReference>
<dbReference type="EMBL" id="KI632125">
    <property type="protein sequence ID" value="EYU24329.1"/>
    <property type="molecule type" value="Genomic_DNA"/>
</dbReference>
<feature type="region of interest" description="Disordered" evidence="1">
    <location>
        <begin position="311"/>
        <end position="334"/>
    </location>
</feature>
<dbReference type="SUPFAM" id="SSF52047">
    <property type="entry name" value="RNI-like"/>
    <property type="match status" value="1"/>
</dbReference>
<dbReference type="Pfam" id="PF12937">
    <property type="entry name" value="F-box-like"/>
    <property type="match status" value="1"/>
</dbReference>
<dbReference type="STRING" id="4155.A0A022Q9P7"/>
<evidence type="ECO:0000313" key="4">
    <source>
        <dbReference type="Proteomes" id="UP000030748"/>
    </source>
</evidence>
<dbReference type="PhylomeDB" id="A0A022Q9P7"/>
<sequence>MAASSSAAAKPPWQELPREITAAILYKLGPFEILTTAVKVCTAWRSVCQDPSMWRRVDMRSTNGGWERPFKTEPMCRRAVDLSQGQLIDLSIEHFATDDLLLYISQRSSQLKRLQLINSLHMFRNSLIGAIKNFPLLEELHLEFTDVSRKTIETIGESCPLLKSFKLNTDWQKYTVSDAEALAISKSMHGLVHLQLISNRMTDKGLNAILEGCPNLESLDLRRCFKVRLWGNLRNLCSERIKDLKLPRDPIDDCRFGTHEVYNDDEYGTWDDDIYDDETSEDDVYDDESSDDFCGGCCCGDDDMDLVSDVALDDDDDSMEYSGDEYDDESEVSF</sequence>
<dbReference type="Proteomes" id="UP000030748">
    <property type="component" value="Unassembled WGS sequence"/>
</dbReference>
<dbReference type="InterPro" id="IPR001810">
    <property type="entry name" value="F-box_dom"/>
</dbReference>
<evidence type="ECO:0000259" key="2">
    <source>
        <dbReference type="PROSITE" id="PS50181"/>
    </source>
</evidence>
<dbReference type="OrthoDB" id="2095648at2759"/>
<proteinExistence type="predicted"/>
<reference evidence="3 4" key="1">
    <citation type="journal article" date="2013" name="Proc. Natl. Acad. Sci. U.S.A.">
        <title>Fine-scale variation in meiotic recombination in Mimulus inferred from population shotgun sequencing.</title>
        <authorList>
            <person name="Hellsten U."/>
            <person name="Wright K.M."/>
            <person name="Jenkins J."/>
            <person name="Shu S."/>
            <person name="Yuan Y."/>
            <person name="Wessler S.R."/>
            <person name="Schmutz J."/>
            <person name="Willis J.H."/>
            <person name="Rokhsar D.S."/>
        </authorList>
    </citation>
    <scope>NUCLEOTIDE SEQUENCE [LARGE SCALE GENOMIC DNA]</scope>
    <source>
        <strain evidence="4">cv. DUN x IM62</strain>
    </source>
</reference>
<feature type="domain" description="F-box" evidence="2">
    <location>
        <begin position="10"/>
        <end position="57"/>
    </location>
</feature>
<dbReference type="OMA" id="EGECINW"/>
<dbReference type="KEGG" id="egt:105972491"/>
<gene>
    <name evidence="3" type="ORF">MIMGU_mgv1a009685mg</name>
</gene>
<dbReference type="InterPro" id="IPR032675">
    <property type="entry name" value="LRR_dom_sf"/>
</dbReference>